<evidence type="ECO:0000313" key="3">
    <source>
        <dbReference type="Proteomes" id="UP000053825"/>
    </source>
</evidence>
<sequence length="319" mass="34591">MEEVRGSPARRLSQILDPIARLTTDFGSNSAPCSPRLGVRGHEPSAGHERTSPASETSVRRQQAGSDAGRAAAGLASGAESPRLWPRQFRQAPAPPPRPRHGGSGNANNNHSGGSTSASGSLQAPVHARDSPYVNVPNLLFQKDKGFAEAARSAGYVELRETKPKCSPYDFTSESSGHVEYTDKRTFAAQTDFDGSGCYEAKDLAAFARARSNFDPGPSPRGHFDRAYSFSGRQQEQQTGRIFAENRLYVEQRSREASILGIGLLPKKARFGHSPSFRAKPEASDVDTRYSGVRNTKCSFYLGSLVLYVPTIPQHRIVA</sequence>
<evidence type="ECO:0000313" key="2">
    <source>
        <dbReference type="EMBL" id="KOC70572.1"/>
    </source>
</evidence>
<feature type="compositionally biased region" description="Basic and acidic residues" evidence="1">
    <location>
        <begin position="40"/>
        <end position="51"/>
    </location>
</feature>
<organism evidence="2 3">
    <name type="scientific">Habropoda laboriosa</name>
    <dbReference type="NCBI Taxonomy" id="597456"/>
    <lineage>
        <taxon>Eukaryota</taxon>
        <taxon>Metazoa</taxon>
        <taxon>Ecdysozoa</taxon>
        <taxon>Arthropoda</taxon>
        <taxon>Hexapoda</taxon>
        <taxon>Insecta</taxon>
        <taxon>Pterygota</taxon>
        <taxon>Neoptera</taxon>
        <taxon>Endopterygota</taxon>
        <taxon>Hymenoptera</taxon>
        <taxon>Apocrita</taxon>
        <taxon>Aculeata</taxon>
        <taxon>Apoidea</taxon>
        <taxon>Anthophila</taxon>
        <taxon>Apidae</taxon>
        <taxon>Habropoda</taxon>
    </lineage>
</organism>
<dbReference type="Proteomes" id="UP000053825">
    <property type="component" value="Unassembled WGS sequence"/>
</dbReference>
<feature type="compositionally biased region" description="Polar residues" evidence="1">
    <location>
        <begin position="52"/>
        <end position="63"/>
    </location>
</feature>
<name>A0A0L7RHV5_9HYME</name>
<feature type="compositionally biased region" description="Low complexity" evidence="1">
    <location>
        <begin position="64"/>
        <end position="92"/>
    </location>
</feature>
<dbReference type="AlphaFoldDB" id="A0A0L7RHV5"/>
<feature type="compositionally biased region" description="Low complexity" evidence="1">
    <location>
        <begin position="106"/>
        <end position="121"/>
    </location>
</feature>
<evidence type="ECO:0000256" key="1">
    <source>
        <dbReference type="SAM" id="MobiDB-lite"/>
    </source>
</evidence>
<feature type="region of interest" description="Disordered" evidence="1">
    <location>
        <begin position="21"/>
        <end position="125"/>
    </location>
</feature>
<accession>A0A0L7RHV5</accession>
<gene>
    <name evidence="2" type="ORF">WH47_03588</name>
</gene>
<keyword evidence="3" id="KW-1185">Reference proteome</keyword>
<reference evidence="2 3" key="1">
    <citation type="submission" date="2015-07" db="EMBL/GenBank/DDBJ databases">
        <title>The genome of Habropoda laboriosa.</title>
        <authorList>
            <person name="Pan H."/>
            <person name="Kapheim K."/>
        </authorList>
    </citation>
    <scope>NUCLEOTIDE SEQUENCE [LARGE SCALE GENOMIC DNA]</scope>
    <source>
        <strain evidence="2">0110345459</strain>
    </source>
</reference>
<dbReference type="EMBL" id="KQ414584">
    <property type="protein sequence ID" value="KOC70572.1"/>
    <property type="molecule type" value="Genomic_DNA"/>
</dbReference>
<protein>
    <submittedName>
        <fullName evidence="2">Uncharacterized protein</fullName>
    </submittedName>
</protein>
<proteinExistence type="predicted"/>
<dbReference type="OrthoDB" id="6285196at2759"/>